<proteinExistence type="predicted"/>
<dbReference type="OMA" id="RSCPSHT"/>
<keyword evidence="2" id="KW-1185">Reference proteome</keyword>
<dbReference type="EMBL" id="KB199650">
    <property type="protein sequence ID" value="ESP05234.1"/>
    <property type="molecule type" value="Genomic_DNA"/>
</dbReference>
<protein>
    <submittedName>
        <fullName evidence="1">Uncharacterized protein</fullName>
    </submittedName>
</protein>
<evidence type="ECO:0000313" key="1">
    <source>
        <dbReference type="EMBL" id="ESP05234.1"/>
    </source>
</evidence>
<dbReference type="PANTHER" id="PTHR46584:SF1">
    <property type="entry name" value="HMG DOMAIN-CONTAINING PROTEIN 4"/>
    <property type="match status" value="1"/>
</dbReference>
<sequence length="83" mass="8930">TDPVDVAAHLKLMGESLCNIGMRLQETKGHMAVQGGLSVLLDSLICACGPLMCLTQQLYELNGCDRNTHAKTLDNIAYIMPGL</sequence>
<evidence type="ECO:0000313" key="2">
    <source>
        <dbReference type="Proteomes" id="UP000030746"/>
    </source>
</evidence>
<dbReference type="CTD" id="20229712"/>
<gene>
    <name evidence="1" type="ORF">LOTGIDRAFT_103161</name>
</gene>
<reference evidence="1 2" key="1">
    <citation type="journal article" date="2013" name="Nature">
        <title>Insights into bilaterian evolution from three spiralian genomes.</title>
        <authorList>
            <person name="Simakov O."/>
            <person name="Marletaz F."/>
            <person name="Cho S.J."/>
            <person name="Edsinger-Gonzales E."/>
            <person name="Havlak P."/>
            <person name="Hellsten U."/>
            <person name="Kuo D.H."/>
            <person name="Larsson T."/>
            <person name="Lv J."/>
            <person name="Arendt D."/>
            <person name="Savage R."/>
            <person name="Osoegawa K."/>
            <person name="de Jong P."/>
            <person name="Grimwood J."/>
            <person name="Chapman J.A."/>
            <person name="Shapiro H."/>
            <person name="Aerts A."/>
            <person name="Otillar R.P."/>
            <person name="Terry A.Y."/>
            <person name="Boore J.L."/>
            <person name="Grigoriev I.V."/>
            <person name="Lindberg D.R."/>
            <person name="Seaver E.C."/>
            <person name="Weisblat D.A."/>
            <person name="Putnam N.H."/>
            <person name="Rokhsar D.S."/>
        </authorList>
    </citation>
    <scope>NUCLEOTIDE SEQUENCE [LARGE SCALE GENOMIC DNA]</scope>
</reference>
<dbReference type="Proteomes" id="UP000030746">
    <property type="component" value="Unassembled WGS sequence"/>
</dbReference>
<dbReference type="PANTHER" id="PTHR46584">
    <property type="entry name" value="HMG DOMAIN-CONTAINING PROTEIN 4"/>
    <property type="match status" value="1"/>
</dbReference>
<dbReference type="GeneID" id="20229712"/>
<accession>V4AM18</accession>
<name>V4AM18_LOTGI</name>
<dbReference type="InterPro" id="IPR042477">
    <property type="entry name" value="HMGXB4"/>
</dbReference>
<dbReference type="AlphaFoldDB" id="V4AM18"/>
<organism evidence="1 2">
    <name type="scientific">Lottia gigantea</name>
    <name type="common">Giant owl limpet</name>
    <dbReference type="NCBI Taxonomy" id="225164"/>
    <lineage>
        <taxon>Eukaryota</taxon>
        <taxon>Metazoa</taxon>
        <taxon>Spiralia</taxon>
        <taxon>Lophotrochozoa</taxon>
        <taxon>Mollusca</taxon>
        <taxon>Gastropoda</taxon>
        <taxon>Patellogastropoda</taxon>
        <taxon>Lottioidea</taxon>
        <taxon>Lottiidae</taxon>
        <taxon>Lottia</taxon>
    </lineage>
</organism>
<dbReference type="STRING" id="225164.V4AM18"/>
<dbReference type="OrthoDB" id="4777606at2759"/>
<dbReference type="RefSeq" id="XP_009043779.1">
    <property type="nucleotide sequence ID" value="XM_009045531.1"/>
</dbReference>
<dbReference type="KEGG" id="lgi:LOTGIDRAFT_103161"/>
<feature type="non-terminal residue" evidence="1">
    <location>
        <position position="1"/>
    </location>
</feature>
<dbReference type="HOGENOM" id="CLU_2549498_0_0_1"/>